<evidence type="ECO:0000259" key="2">
    <source>
        <dbReference type="PROSITE" id="PS50137"/>
    </source>
</evidence>
<evidence type="ECO:0000256" key="1">
    <source>
        <dbReference type="PROSITE-ProRule" id="PRU00266"/>
    </source>
</evidence>
<name>A0A165DD83_9APHY</name>
<dbReference type="OrthoDB" id="112668at2759"/>
<keyword evidence="1" id="KW-0694">RNA-binding</keyword>
<dbReference type="AlphaFoldDB" id="A0A165DD83"/>
<evidence type="ECO:0000313" key="3">
    <source>
        <dbReference type="EMBL" id="KZT04614.1"/>
    </source>
</evidence>
<dbReference type="InterPro" id="IPR014720">
    <property type="entry name" value="dsRBD_dom"/>
</dbReference>
<dbReference type="Gene3D" id="3.30.160.20">
    <property type="match status" value="1"/>
</dbReference>
<dbReference type="RefSeq" id="XP_040762354.1">
    <property type="nucleotide sequence ID" value="XM_040909287.1"/>
</dbReference>
<reference evidence="3 4" key="1">
    <citation type="journal article" date="2016" name="Mol. Biol. Evol.">
        <title>Comparative Genomics of Early-Diverging Mushroom-Forming Fungi Provides Insights into the Origins of Lignocellulose Decay Capabilities.</title>
        <authorList>
            <person name="Nagy L.G."/>
            <person name="Riley R."/>
            <person name="Tritt A."/>
            <person name="Adam C."/>
            <person name="Daum C."/>
            <person name="Floudas D."/>
            <person name="Sun H."/>
            <person name="Yadav J.S."/>
            <person name="Pangilinan J."/>
            <person name="Larsson K.H."/>
            <person name="Matsuura K."/>
            <person name="Barry K."/>
            <person name="Labutti K."/>
            <person name="Kuo R."/>
            <person name="Ohm R.A."/>
            <person name="Bhattacharya S.S."/>
            <person name="Shirouzu T."/>
            <person name="Yoshinaga Y."/>
            <person name="Martin F.M."/>
            <person name="Grigoriev I.V."/>
            <person name="Hibbett D.S."/>
        </authorList>
    </citation>
    <scope>NUCLEOTIDE SEQUENCE [LARGE SCALE GENOMIC DNA]</scope>
    <source>
        <strain evidence="3 4">93-53</strain>
    </source>
</reference>
<gene>
    <name evidence="3" type="ORF">LAESUDRAFT_727783</name>
</gene>
<proteinExistence type="predicted"/>
<feature type="domain" description="DRBM" evidence="2">
    <location>
        <begin position="6"/>
        <end position="75"/>
    </location>
</feature>
<keyword evidence="4" id="KW-1185">Reference proteome</keyword>
<dbReference type="InParanoid" id="A0A165DD83"/>
<dbReference type="Pfam" id="PF00035">
    <property type="entry name" value="dsrm"/>
    <property type="match status" value="1"/>
</dbReference>
<dbReference type="GeneID" id="63826316"/>
<dbReference type="GO" id="GO:0003723">
    <property type="term" value="F:RNA binding"/>
    <property type="evidence" value="ECO:0007669"/>
    <property type="project" value="UniProtKB-UniRule"/>
</dbReference>
<dbReference type="SUPFAM" id="SSF54768">
    <property type="entry name" value="dsRNA-binding domain-like"/>
    <property type="match status" value="1"/>
</dbReference>
<sequence length="81" mass="9005">MGESNHWRMKLNNYLQANGGNHILSWDISQSGPLHRPVWAAVAYIRGVEYGRSTGSSQDAVKEEAARQTLAALQHDRGMRG</sequence>
<accession>A0A165DD83</accession>
<dbReference type="EMBL" id="KV427635">
    <property type="protein sequence ID" value="KZT04614.1"/>
    <property type="molecule type" value="Genomic_DNA"/>
</dbReference>
<evidence type="ECO:0000313" key="4">
    <source>
        <dbReference type="Proteomes" id="UP000076871"/>
    </source>
</evidence>
<organism evidence="3 4">
    <name type="scientific">Laetiporus sulphureus 93-53</name>
    <dbReference type="NCBI Taxonomy" id="1314785"/>
    <lineage>
        <taxon>Eukaryota</taxon>
        <taxon>Fungi</taxon>
        <taxon>Dikarya</taxon>
        <taxon>Basidiomycota</taxon>
        <taxon>Agaricomycotina</taxon>
        <taxon>Agaricomycetes</taxon>
        <taxon>Polyporales</taxon>
        <taxon>Laetiporus</taxon>
    </lineage>
</organism>
<dbReference type="PROSITE" id="PS50137">
    <property type="entry name" value="DS_RBD"/>
    <property type="match status" value="1"/>
</dbReference>
<dbReference type="Proteomes" id="UP000076871">
    <property type="component" value="Unassembled WGS sequence"/>
</dbReference>
<protein>
    <recommendedName>
        <fullName evidence="2">DRBM domain-containing protein</fullName>
    </recommendedName>
</protein>